<proteinExistence type="predicted"/>
<evidence type="ECO:0000313" key="2">
    <source>
        <dbReference type="Proteomes" id="UP000295632"/>
    </source>
</evidence>
<evidence type="ECO:0000313" key="1">
    <source>
        <dbReference type="EMBL" id="TDQ37208.1"/>
    </source>
</evidence>
<dbReference type="InterPro" id="IPR002347">
    <property type="entry name" value="SDR_fam"/>
</dbReference>
<dbReference type="Pfam" id="PF00106">
    <property type="entry name" value="adh_short"/>
    <property type="match status" value="1"/>
</dbReference>
<dbReference type="AlphaFoldDB" id="A0A4R6TU21"/>
<organism evidence="1 2">
    <name type="scientific">Aureibacillus halotolerans</name>
    <dbReference type="NCBI Taxonomy" id="1508390"/>
    <lineage>
        <taxon>Bacteria</taxon>
        <taxon>Bacillati</taxon>
        <taxon>Bacillota</taxon>
        <taxon>Bacilli</taxon>
        <taxon>Bacillales</taxon>
        <taxon>Bacillaceae</taxon>
        <taxon>Aureibacillus</taxon>
    </lineage>
</organism>
<dbReference type="PRINTS" id="PR00081">
    <property type="entry name" value="GDHRDH"/>
</dbReference>
<dbReference type="GO" id="GO:0016616">
    <property type="term" value="F:oxidoreductase activity, acting on the CH-OH group of donors, NAD or NADP as acceptor"/>
    <property type="evidence" value="ECO:0007669"/>
    <property type="project" value="TreeGrafter"/>
</dbReference>
<reference evidence="1 2" key="1">
    <citation type="submission" date="2019-03" db="EMBL/GenBank/DDBJ databases">
        <title>Genomic Encyclopedia of Type Strains, Phase IV (KMG-IV): sequencing the most valuable type-strain genomes for metagenomic binning, comparative biology and taxonomic classification.</title>
        <authorList>
            <person name="Goeker M."/>
        </authorList>
    </citation>
    <scope>NUCLEOTIDE SEQUENCE [LARGE SCALE GENOMIC DNA]</scope>
    <source>
        <strain evidence="1 2">DSM 28697</strain>
    </source>
</reference>
<gene>
    <name evidence="1" type="ORF">EV213_11489</name>
</gene>
<dbReference type="RefSeq" id="WP_133581403.1">
    <property type="nucleotide sequence ID" value="NZ_SNYJ01000014.1"/>
</dbReference>
<dbReference type="Gene3D" id="3.40.50.720">
    <property type="entry name" value="NAD(P)-binding Rossmann-like Domain"/>
    <property type="match status" value="1"/>
</dbReference>
<sequence>MTQHVVITGANRGLGLEFVRYYLAKGATVYACARSESDALLQLASPQLHVISLDVANDASVEKAFEEIAKLTSSLDIVINNAAARFPETVNSLEDVDFDVVQKAYNINSIGPLRVAKASVPLLEKGNTKVLTNISSEAGSIGTSGRGTEFDYCMSKAALNMQSVLLQNAVRGQGIRVLAIDPGWMHTDMGGAKAPKSPVDTAEKIGQIIEQRKGTTDEPLFVNTSGEQYPY</sequence>
<dbReference type="PANTHER" id="PTHR45458">
    <property type="entry name" value="SHORT-CHAIN DEHYDROGENASE/REDUCTASE SDR"/>
    <property type="match status" value="1"/>
</dbReference>
<dbReference type="SUPFAM" id="SSF51735">
    <property type="entry name" value="NAD(P)-binding Rossmann-fold domains"/>
    <property type="match status" value="1"/>
</dbReference>
<dbReference type="CDD" id="cd05325">
    <property type="entry name" value="carb_red_sniffer_like_SDR_c"/>
    <property type="match status" value="1"/>
</dbReference>
<name>A0A4R6TU21_9BACI</name>
<dbReference type="PANTHER" id="PTHR45458:SF1">
    <property type="entry name" value="SHORT CHAIN DEHYDROGENASE"/>
    <property type="match status" value="1"/>
</dbReference>
<dbReference type="InterPro" id="IPR036291">
    <property type="entry name" value="NAD(P)-bd_dom_sf"/>
</dbReference>
<dbReference type="InterPro" id="IPR052184">
    <property type="entry name" value="SDR_enzymes"/>
</dbReference>
<protein>
    <submittedName>
        <fullName evidence="1">NAD(P)-dependent dehydrogenase (Short-subunit alcohol dehydrogenase family)</fullName>
    </submittedName>
</protein>
<dbReference type="OrthoDB" id="5786478at2"/>
<dbReference type="Proteomes" id="UP000295632">
    <property type="component" value="Unassembled WGS sequence"/>
</dbReference>
<keyword evidence="2" id="KW-1185">Reference proteome</keyword>
<comment type="caution">
    <text evidence="1">The sequence shown here is derived from an EMBL/GenBank/DDBJ whole genome shotgun (WGS) entry which is preliminary data.</text>
</comment>
<accession>A0A4R6TU21</accession>
<dbReference type="EMBL" id="SNYJ01000014">
    <property type="protein sequence ID" value="TDQ37208.1"/>
    <property type="molecule type" value="Genomic_DNA"/>
</dbReference>